<protein>
    <submittedName>
        <fullName evidence="1">Uncharacterized protein</fullName>
    </submittedName>
</protein>
<dbReference type="RefSeq" id="WP_018595242.1">
    <property type="nucleotide sequence ID" value="NZ_CABLBP010000020.1"/>
</dbReference>
<organism evidence="1 2">
    <name type="scientific">Blautia producta</name>
    <dbReference type="NCBI Taxonomy" id="33035"/>
    <lineage>
        <taxon>Bacteria</taxon>
        <taxon>Bacillati</taxon>
        <taxon>Bacillota</taxon>
        <taxon>Clostridia</taxon>
        <taxon>Lachnospirales</taxon>
        <taxon>Lachnospiraceae</taxon>
        <taxon>Blautia</taxon>
    </lineage>
</organism>
<dbReference type="Proteomes" id="UP000515789">
    <property type="component" value="Chromosome"/>
</dbReference>
<evidence type="ECO:0000313" key="1">
    <source>
        <dbReference type="EMBL" id="QMW80541.1"/>
    </source>
</evidence>
<sequence>MKNIIYENHDAFLLYQAALERNPDLQAHGSISVQYALYLYYKAYPEERPIGYRYKRHMSA</sequence>
<dbReference type="GeneID" id="75054003"/>
<proteinExistence type="predicted"/>
<dbReference type="EMBL" id="CP039126">
    <property type="protein sequence ID" value="QMW80541.1"/>
    <property type="molecule type" value="Genomic_DNA"/>
</dbReference>
<gene>
    <name evidence="1" type="ORF">E5259_24760</name>
</gene>
<accession>A0A7G5N0Z8</accession>
<dbReference type="AlphaFoldDB" id="A0A7G5N0Z8"/>
<evidence type="ECO:0000313" key="2">
    <source>
        <dbReference type="Proteomes" id="UP000515789"/>
    </source>
</evidence>
<name>A0A7G5N0Z8_9FIRM</name>
<reference evidence="1 2" key="1">
    <citation type="submission" date="2019-04" db="EMBL/GenBank/DDBJ databases">
        <authorList>
            <person name="Schori C."/>
            <person name="Ahrens C."/>
        </authorList>
    </citation>
    <scope>NUCLEOTIDE SEQUENCE [LARGE SCALE GENOMIC DNA]</scope>
    <source>
        <strain evidence="1 2">DSM 2950</strain>
    </source>
</reference>